<sequence length="358" mass="39045">MVSQPDTEASIAMNDDQEYFGGCYDALEPIGISYYGPDGSVHPGNASPEAFATARAYLCDKFGVTVVHVLGHWLVLGCDPCVPRGRMPGMAGGCLAVWKPATNMSFNHDVGQRGHWYPDFGDGEDGVSEYREYEGEVVDKTILSRFEPYTNPSVEAIVALAAVTSELRFRTVYRRTRNGPTLAYGGHAGRGAHLARLVDHRVESIDPEGIPSELAKGLDGLEANARFIAAMDMGVTTEKAASTLSVQQWMTIIRKVETNTIEGHHREMMTDAGAAETPANDKLWSHLPYHTDGGPDSRSNRNGRNSGGNGSGRTIVTRRGFARSIDDCRNATRTIACWRDAARTSNSYRVFAILPLNM</sequence>
<proteinExistence type="predicted"/>
<evidence type="ECO:0000256" key="1">
    <source>
        <dbReference type="SAM" id="MobiDB-lite"/>
    </source>
</evidence>
<dbReference type="AlphaFoldDB" id="A0AA40CTY1"/>
<keyword evidence="3" id="KW-1185">Reference proteome</keyword>
<dbReference type="EMBL" id="JAULSV010000002">
    <property type="protein sequence ID" value="KAK0651426.1"/>
    <property type="molecule type" value="Genomic_DNA"/>
</dbReference>
<feature type="region of interest" description="Disordered" evidence="1">
    <location>
        <begin position="284"/>
        <end position="316"/>
    </location>
</feature>
<organism evidence="2 3">
    <name type="scientific">Cercophora newfieldiana</name>
    <dbReference type="NCBI Taxonomy" id="92897"/>
    <lineage>
        <taxon>Eukaryota</taxon>
        <taxon>Fungi</taxon>
        <taxon>Dikarya</taxon>
        <taxon>Ascomycota</taxon>
        <taxon>Pezizomycotina</taxon>
        <taxon>Sordariomycetes</taxon>
        <taxon>Sordariomycetidae</taxon>
        <taxon>Sordariales</taxon>
        <taxon>Lasiosphaeriaceae</taxon>
        <taxon>Cercophora</taxon>
    </lineage>
</organism>
<comment type="caution">
    <text evidence="2">The sequence shown here is derived from an EMBL/GenBank/DDBJ whole genome shotgun (WGS) entry which is preliminary data.</text>
</comment>
<accession>A0AA40CTY1</accession>
<evidence type="ECO:0000313" key="3">
    <source>
        <dbReference type="Proteomes" id="UP001174936"/>
    </source>
</evidence>
<evidence type="ECO:0000313" key="2">
    <source>
        <dbReference type="EMBL" id="KAK0651426.1"/>
    </source>
</evidence>
<name>A0AA40CTY1_9PEZI</name>
<protein>
    <submittedName>
        <fullName evidence="2">Uncharacterized protein</fullName>
    </submittedName>
</protein>
<dbReference type="Proteomes" id="UP001174936">
    <property type="component" value="Unassembled WGS sequence"/>
</dbReference>
<gene>
    <name evidence="2" type="ORF">B0T16DRAFT_386860</name>
</gene>
<reference evidence="2" key="1">
    <citation type="submission" date="2023-06" db="EMBL/GenBank/DDBJ databases">
        <title>Genome-scale phylogeny and comparative genomics of the fungal order Sordariales.</title>
        <authorList>
            <consortium name="Lawrence Berkeley National Laboratory"/>
            <person name="Hensen N."/>
            <person name="Bonometti L."/>
            <person name="Westerberg I."/>
            <person name="Brannstrom I.O."/>
            <person name="Guillou S."/>
            <person name="Cros-Aarteil S."/>
            <person name="Calhoun S."/>
            <person name="Haridas S."/>
            <person name="Kuo A."/>
            <person name="Mondo S."/>
            <person name="Pangilinan J."/>
            <person name="Riley R."/>
            <person name="Labutti K."/>
            <person name="Andreopoulos B."/>
            <person name="Lipzen A."/>
            <person name="Chen C."/>
            <person name="Yanf M."/>
            <person name="Daum C."/>
            <person name="Ng V."/>
            <person name="Clum A."/>
            <person name="Steindorff A."/>
            <person name="Ohm R."/>
            <person name="Martin F."/>
            <person name="Silar P."/>
            <person name="Natvig D."/>
            <person name="Lalanne C."/>
            <person name="Gautier V."/>
            <person name="Ament-Velasquez S.L."/>
            <person name="Kruys A."/>
            <person name="Hutchinson M.I."/>
            <person name="Powell A.J."/>
            <person name="Barry K."/>
            <person name="Miller A.N."/>
            <person name="Grigoriev I.V."/>
            <person name="Debuchy R."/>
            <person name="Gladieux P."/>
            <person name="Thoren M.H."/>
            <person name="Johannesson H."/>
        </authorList>
    </citation>
    <scope>NUCLEOTIDE SEQUENCE</scope>
    <source>
        <strain evidence="2">SMH2532-1</strain>
    </source>
</reference>